<dbReference type="GO" id="GO:0000938">
    <property type="term" value="C:GARP complex"/>
    <property type="evidence" value="ECO:0007669"/>
    <property type="project" value="InterPro"/>
</dbReference>
<dbReference type="InterPro" id="IPR038260">
    <property type="entry name" value="Vps53_C_sf"/>
</dbReference>
<dbReference type="GO" id="GO:0005829">
    <property type="term" value="C:cytosol"/>
    <property type="evidence" value="ECO:0007669"/>
    <property type="project" value="GOC"/>
</dbReference>
<feature type="domain" description="Vps53 N-terminal" evidence="7">
    <location>
        <begin position="32"/>
        <end position="404"/>
    </location>
</feature>
<evidence type="ECO:0000256" key="2">
    <source>
        <dbReference type="ARBA" id="ARBA00004481"/>
    </source>
</evidence>
<organism evidence="10 11">
    <name type="scientific">Dekkera bruxellensis</name>
    <name type="common">Brettanomyces custersii</name>
    <dbReference type="NCBI Taxonomy" id="5007"/>
    <lineage>
        <taxon>Eukaryota</taxon>
        <taxon>Fungi</taxon>
        <taxon>Dikarya</taxon>
        <taxon>Ascomycota</taxon>
        <taxon>Saccharomycotina</taxon>
        <taxon>Pichiomycetes</taxon>
        <taxon>Pichiales</taxon>
        <taxon>Pichiaceae</taxon>
        <taxon>Brettanomyces</taxon>
    </lineage>
</organism>
<keyword evidence="4" id="KW-0967">Endosome</keyword>
<proteinExistence type="inferred from homology"/>
<evidence type="ECO:0000256" key="4">
    <source>
        <dbReference type="ARBA" id="ARBA00022753"/>
    </source>
</evidence>
<sequence length="877" mass="100563">MTRGISMRDELIHASNQEELTDTEDHLSSSTYNPLTDITTLFRDSSDLASLDQLLAYVCGYKLDIEKEILKREHNYNDQAANRTDSVSELTELGKKLDQLMDDFDDMQVLAEDTGNTINKMTVNIKRLDNCKKNLTLSMTIMKRLQMLLTAYSSLEKLLNSNEDKNGERNYNDIKQMLGVVLELMQHFQSYKSIDEINTLDKKIMSTKNRVIDDIFSDFEAEIKGKTNSTLADACEILSMFGEAYETRLQSWYVNALLKDLTTIFKSSEEAGSLDNIKRRYIFFQRILNDFEMHHSKIFPKSWKMPILLAKKFCTITKEDLSEVMRNTPELNGSSAGAKLIISALTETLQFENYLNEKFQMFSDINDKSVYKFDKLISNVFEPFLNIWIDHQGTLIEKQFLEYLNPATMYRKSGVADSIPQDSLTTNKMGQEQARTDGDQNSIVLGNEEINVLESSADLFRTFRQVLSQLIKLTRGRPLIKLSQLFSKDLMDYNKRILEPMLPTRDDIISAYSKNQKEAIEIICLVLNTADYCSVTVSQLEERLASLITPDTLQKAIDFSHTKDSYLKLISDCINLILAKFDNDLQYSWREMTNNNWRLQNDVDGESRYVSTIKKTLNDDCGLIFTSLSKPAFIRHLIDKLVQMIVNSFIFNFTKLKPISEVMAEQFTLDLQTLKSFFIDIPTKAPNGSKIKSSRSFMNSVNNSLQPIISLMKVLMTPSKPIDSYLVSYFSNIKDSNFTNFVKTIKLKGLLGNELTSEKERFKYQDAFKAQLRVYQDQTDEQLSESNKFLEKLNLDPKSNKVTNFGFKTETEDSNEISRSSSASNITNFFGGGNPSRRSLFNGGDIEKNFVKTLTDNRININENIRNFGKLFKKGGN</sequence>
<keyword evidence="11" id="KW-1185">Reference proteome</keyword>
<protein>
    <submittedName>
        <fullName evidence="10">DEBR0S4_11606g1_1</fullName>
    </submittedName>
</protein>
<dbReference type="GO" id="GO:0042147">
    <property type="term" value="P:retrograde transport, endosome to Golgi"/>
    <property type="evidence" value="ECO:0007669"/>
    <property type="project" value="InterPro"/>
</dbReference>
<dbReference type="EMBL" id="JABCYN010000057">
    <property type="protein sequence ID" value="KAF6005741.1"/>
    <property type="molecule type" value="Genomic_DNA"/>
</dbReference>
<dbReference type="PANTHER" id="PTHR12820">
    <property type="entry name" value="VACUOLAR SORTING PROTEIN 53"/>
    <property type="match status" value="1"/>
</dbReference>
<evidence type="ECO:0000259" key="8">
    <source>
        <dbReference type="Pfam" id="PF16854"/>
    </source>
</evidence>
<evidence type="ECO:0000313" key="11">
    <source>
        <dbReference type="Proteomes" id="UP000478008"/>
    </source>
</evidence>
<keyword evidence="6" id="KW-0472">Membrane</keyword>
<reference evidence="10 11" key="1">
    <citation type="submission" date="2019-07" db="EMBL/GenBank/DDBJ databases">
        <authorList>
            <person name="Friedrich A."/>
            <person name="Schacherer J."/>
        </authorList>
    </citation>
    <scope>NUCLEOTIDE SEQUENCE [LARGE SCALE GENOMIC DNA]</scope>
</reference>
<dbReference type="PANTHER" id="PTHR12820:SF0">
    <property type="entry name" value="VACUOLAR PROTEIN SORTING-ASSOCIATED PROTEIN 53 HOMOLOG"/>
    <property type="match status" value="1"/>
</dbReference>
<comment type="similarity">
    <text evidence="3">Belongs to the VPS53 family.</text>
</comment>
<dbReference type="Proteomes" id="UP000568158">
    <property type="component" value="Unassembled WGS sequence"/>
</dbReference>
<reference evidence="9 12" key="2">
    <citation type="journal article" date="2020" name="Appl. Microbiol. Biotechnol.">
        <title>Targeted gene deletion in Brettanomyces bruxellensis with an expression-free CRISPR-Cas9 system.</title>
        <authorList>
            <person name="Varela C."/>
            <person name="Bartel C."/>
            <person name="Onetto C."/>
            <person name="Borneman A."/>
        </authorList>
    </citation>
    <scope>NUCLEOTIDE SEQUENCE [LARGE SCALE GENOMIC DNA]</scope>
    <source>
        <strain evidence="9 12">AWRI1613</strain>
    </source>
</reference>
<dbReference type="InterPro" id="IPR031745">
    <property type="entry name" value="Vps53_C"/>
</dbReference>
<dbReference type="Pfam" id="PF04100">
    <property type="entry name" value="Vps53_N"/>
    <property type="match status" value="1"/>
</dbReference>
<dbReference type="Pfam" id="PF16854">
    <property type="entry name" value="VPS53_C"/>
    <property type="match status" value="1"/>
</dbReference>
<evidence type="ECO:0000313" key="12">
    <source>
        <dbReference type="Proteomes" id="UP000568158"/>
    </source>
</evidence>
<evidence type="ECO:0000256" key="6">
    <source>
        <dbReference type="ARBA" id="ARBA00023136"/>
    </source>
</evidence>
<gene>
    <name evidence="10" type="ORF">DEBR0S4_11606G</name>
    <name evidence="9" type="ORF">HII12_005315</name>
</gene>
<keyword evidence="5" id="KW-0333">Golgi apparatus</keyword>
<dbReference type="GO" id="GO:0010008">
    <property type="term" value="C:endosome membrane"/>
    <property type="evidence" value="ECO:0007669"/>
    <property type="project" value="UniProtKB-SubCell"/>
</dbReference>
<dbReference type="Proteomes" id="UP000478008">
    <property type="component" value="Unassembled WGS sequence"/>
</dbReference>
<dbReference type="Gene3D" id="1.10.357.110">
    <property type="entry name" value="Vacuolar protein sorting-associated protein 53, C-terminus"/>
    <property type="match status" value="1"/>
</dbReference>
<dbReference type="InterPro" id="IPR007234">
    <property type="entry name" value="Vps53_N"/>
</dbReference>
<dbReference type="AlphaFoldDB" id="A0A7D9H3C2"/>
<comment type="subcellular location">
    <subcellularLocation>
        <location evidence="2">Endosome membrane</location>
        <topology evidence="2">Peripheral membrane protein</topology>
    </subcellularLocation>
    <subcellularLocation>
        <location evidence="1">Golgi apparatus</location>
        <location evidence="1">trans-Golgi network membrane</location>
        <topology evidence="1">Peripheral membrane protein</topology>
    </subcellularLocation>
</comment>
<feature type="domain" description="Vps53 C-terminal" evidence="8">
    <location>
        <begin position="665"/>
        <end position="750"/>
    </location>
</feature>
<evidence type="ECO:0000256" key="5">
    <source>
        <dbReference type="ARBA" id="ARBA00023034"/>
    </source>
</evidence>
<dbReference type="EMBL" id="CABFWN010000004">
    <property type="protein sequence ID" value="VUG19144.1"/>
    <property type="molecule type" value="Genomic_DNA"/>
</dbReference>
<name>A0A7D9H3C2_DEKBR</name>
<evidence type="ECO:0000313" key="10">
    <source>
        <dbReference type="EMBL" id="VUG19144.1"/>
    </source>
</evidence>
<dbReference type="InterPro" id="IPR039766">
    <property type="entry name" value="Vps53"/>
</dbReference>
<evidence type="ECO:0000259" key="7">
    <source>
        <dbReference type="Pfam" id="PF04100"/>
    </source>
</evidence>
<accession>A0A7D9H3C2</accession>
<evidence type="ECO:0000256" key="3">
    <source>
        <dbReference type="ARBA" id="ARBA00008628"/>
    </source>
</evidence>
<evidence type="ECO:0000313" key="9">
    <source>
        <dbReference type="EMBL" id="KAF6005741.1"/>
    </source>
</evidence>
<evidence type="ECO:0000256" key="1">
    <source>
        <dbReference type="ARBA" id="ARBA00004150"/>
    </source>
</evidence>